<accession>A0ABR6NH60</accession>
<comment type="caution">
    <text evidence="1">The sequence shown here is derived from an EMBL/GenBank/DDBJ whole genome shotgun (WGS) entry which is preliminary data.</text>
</comment>
<dbReference type="Pfam" id="PF14354">
    <property type="entry name" value="Lar_restr_allev"/>
    <property type="match status" value="1"/>
</dbReference>
<dbReference type="EMBL" id="JACHKA010000001">
    <property type="protein sequence ID" value="MBB5985972.1"/>
    <property type="molecule type" value="Genomic_DNA"/>
</dbReference>
<reference evidence="1 2" key="1">
    <citation type="submission" date="2020-08" db="EMBL/GenBank/DDBJ databases">
        <title>Exploring microbial biodiversity for novel pathways involved in the catabolism of aromatic compounds derived from lignin.</title>
        <authorList>
            <person name="Elkins J."/>
        </authorList>
    </citation>
    <scope>NUCLEOTIDE SEQUENCE [LARGE SCALE GENOMIC DNA]</scope>
    <source>
        <strain evidence="1 2">B1D3A</strain>
    </source>
</reference>
<gene>
    <name evidence="1" type="ORF">HNP60_001946</name>
</gene>
<sequence>MSENELVPVEQLSPCPFCGGENVKVFGPYGWYRQFGISHSCHSFYSGAQELAQGFHSKADAVRAWNTRTSSTPTAEPDEGLVEKVAKAINDVQGGLNYDYADFCRDAARAALSAATSSIRAKALEDAYEKLRGTNADLYRTGGEAYRAMLAAIRSLAGEQSS</sequence>
<evidence type="ECO:0000313" key="2">
    <source>
        <dbReference type="Proteomes" id="UP001138540"/>
    </source>
</evidence>
<dbReference type="Proteomes" id="UP001138540">
    <property type="component" value="Unassembled WGS sequence"/>
</dbReference>
<dbReference type="RefSeq" id="WP_184152976.1">
    <property type="nucleotide sequence ID" value="NZ_JACHKA010000001.1"/>
</dbReference>
<organism evidence="1 2">
    <name type="scientific">Sphingobium lignivorans</name>
    <dbReference type="NCBI Taxonomy" id="2735886"/>
    <lineage>
        <taxon>Bacteria</taxon>
        <taxon>Pseudomonadati</taxon>
        <taxon>Pseudomonadota</taxon>
        <taxon>Alphaproteobacteria</taxon>
        <taxon>Sphingomonadales</taxon>
        <taxon>Sphingomonadaceae</taxon>
        <taxon>Sphingobium</taxon>
    </lineage>
</organism>
<keyword evidence="2" id="KW-1185">Reference proteome</keyword>
<evidence type="ECO:0000313" key="1">
    <source>
        <dbReference type="EMBL" id="MBB5985972.1"/>
    </source>
</evidence>
<protein>
    <recommendedName>
        <fullName evidence="3">Restriction alleviation protein Lar</fullName>
    </recommendedName>
</protein>
<name>A0ABR6NH60_9SPHN</name>
<evidence type="ECO:0008006" key="3">
    <source>
        <dbReference type="Google" id="ProtNLM"/>
    </source>
</evidence>
<proteinExistence type="predicted"/>